<organism evidence="2 3">
    <name type="scientific">Naganishia liquefaciens</name>
    <dbReference type="NCBI Taxonomy" id="104408"/>
    <lineage>
        <taxon>Eukaryota</taxon>
        <taxon>Fungi</taxon>
        <taxon>Dikarya</taxon>
        <taxon>Basidiomycota</taxon>
        <taxon>Agaricomycotina</taxon>
        <taxon>Tremellomycetes</taxon>
        <taxon>Filobasidiales</taxon>
        <taxon>Filobasidiaceae</taxon>
        <taxon>Naganishia</taxon>
    </lineage>
</organism>
<dbReference type="EMBL" id="BLZA01000002">
    <property type="protein sequence ID" value="GHJ83739.1"/>
    <property type="molecule type" value="Genomic_DNA"/>
</dbReference>
<evidence type="ECO:0000256" key="1">
    <source>
        <dbReference type="SAM" id="MobiDB-lite"/>
    </source>
</evidence>
<dbReference type="AlphaFoldDB" id="A0A8H3YBX7"/>
<evidence type="ECO:0000313" key="2">
    <source>
        <dbReference type="EMBL" id="GHJ83739.1"/>
    </source>
</evidence>
<keyword evidence="3" id="KW-1185">Reference proteome</keyword>
<protein>
    <submittedName>
        <fullName evidence="2">Uncharacterized protein</fullName>
    </submittedName>
</protein>
<dbReference type="Proteomes" id="UP000620104">
    <property type="component" value="Unassembled WGS sequence"/>
</dbReference>
<evidence type="ECO:0000313" key="3">
    <source>
        <dbReference type="Proteomes" id="UP000620104"/>
    </source>
</evidence>
<feature type="region of interest" description="Disordered" evidence="1">
    <location>
        <begin position="36"/>
        <end position="94"/>
    </location>
</feature>
<feature type="compositionally biased region" description="Polar residues" evidence="1">
    <location>
        <begin position="36"/>
        <end position="51"/>
    </location>
</feature>
<reference evidence="2" key="1">
    <citation type="submission" date="2020-07" db="EMBL/GenBank/DDBJ databases">
        <title>Draft Genome Sequence of a Deep-Sea Yeast, Naganishia (Cryptococcus) liquefaciens strain N6.</title>
        <authorList>
            <person name="Han Y.W."/>
            <person name="Kajitani R."/>
            <person name="Morimoto H."/>
            <person name="Parhat M."/>
            <person name="Tsubouchi H."/>
            <person name="Bakenova O."/>
            <person name="Ogata M."/>
            <person name="Argunhan B."/>
            <person name="Aoki R."/>
            <person name="Kajiwara S."/>
            <person name="Itoh T."/>
            <person name="Iwasaki H."/>
        </authorList>
    </citation>
    <scope>NUCLEOTIDE SEQUENCE</scope>
    <source>
        <strain evidence="2">N6</strain>
    </source>
</reference>
<name>A0A8H3YBX7_9TREE</name>
<gene>
    <name evidence="2" type="ORF">NliqN6_0141</name>
</gene>
<proteinExistence type="predicted"/>
<sequence length="94" mass="10004">MENDNDSTGECLECDMPETPSVLRWLWTIHGVSDPSALSLNSNNSIPSGPQSEIGVEDNETLSMGSWSHGGGHEPSVTPGSESDDEATHSMDDT</sequence>
<comment type="caution">
    <text evidence="2">The sequence shown here is derived from an EMBL/GenBank/DDBJ whole genome shotgun (WGS) entry which is preliminary data.</text>
</comment>
<accession>A0A8H3YBX7</accession>